<evidence type="ECO:0000259" key="10">
    <source>
        <dbReference type="Pfam" id="PF00361"/>
    </source>
</evidence>
<dbReference type="InterPro" id="IPR001750">
    <property type="entry name" value="ND/Mrp_TM"/>
</dbReference>
<evidence type="ECO:0000256" key="8">
    <source>
        <dbReference type="ARBA" id="ARBA00023136"/>
    </source>
</evidence>
<evidence type="ECO:0000256" key="5">
    <source>
        <dbReference type="ARBA" id="ARBA00022692"/>
    </source>
</evidence>
<proteinExistence type="predicted"/>
<evidence type="ECO:0000256" key="2">
    <source>
        <dbReference type="ARBA" id="ARBA00004141"/>
    </source>
</evidence>
<evidence type="ECO:0000313" key="13">
    <source>
        <dbReference type="EMBL" id="ATI20244.1"/>
    </source>
</evidence>
<feature type="domain" description="Homing endonuclease LAGLIDADG" evidence="12">
    <location>
        <begin position="852"/>
        <end position="962"/>
    </location>
</feature>
<dbReference type="AlphaFoldDB" id="A0A291LI79"/>
<feature type="transmembrane region" description="Helical" evidence="9">
    <location>
        <begin position="137"/>
        <end position="155"/>
    </location>
</feature>
<dbReference type="GO" id="GO:0003954">
    <property type="term" value="F:NADH dehydrogenase activity"/>
    <property type="evidence" value="ECO:0007669"/>
    <property type="project" value="TreeGrafter"/>
</dbReference>
<keyword evidence="13" id="KW-0496">Mitochondrion</keyword>
<protein>
    <recommendedName>
        <fullName evidence="3">NADH:ubiquinone reductase (H(+)-translocating)</fullName>
        <ecNumber evidence="3">7.1.1.2</ecNumber>
    </recommendedName>
</protein>
<dbReference type="EMBL" id="KY575054">
    <property type="protein sequence ID" value="ATI20244.1"/>
    <property type="molecule type" value="Genomic_DNA"/>
</dbReference>
<evidence type="ECO:0000256" key="1">
    <source>
        <dbReference type="ARBA" id="ARBA00003257"/>
    </source>
</evidence>
<dbReference type="InterPro" id="IPR027434">
    <property type="entry name" value="Homing_endonucl"/>
</dbReference>
<feature type="transmembrane region" description="Helical" evidence="9">
    <location>
        <begin position="452"/>
        <end position="471"/>
    </location>
</feature>
<feature type="domain" description="NADH-Ubiquinone oxidoreductase (complex I) chain 5 N-terminal" evidence="11">
    <location>
        <begin position="64"/>
        <end position="114"/>
    </location>
</feature>
<keyword evidence="4" id="KW-0249">Electron transport</keyword>
<keyword evidence="5 9" id="KW-0812">Transmembrane</keyword>
<dbReference type="EC" id="7.1.1.2" evidence="3"/>
<dbReference type="InterPro" id="IPR003945">
    <property type="entry name" value="NU5C-like"/>
</dbReference>
<evidence type="ECO:0000256" key="3">
    <source>
        <dbReference type="ARBA" id="ARBA00012944"/>
    </source>
</evidence>
<dbReference type="InterPro" id="IPR001516">
    <property type="entry name" value="Proton_antipo_N"/>
</dbReference>
<feature type="transmembrane region" description="Helical" evidence="9">
    <location>
        <begin position="410"/>
        <end position="431"/>
    </location>
</feature>
<feature type="transmembrane region" description="Helical" evidence="9">
    <location>
        <begin position="81"/>
        <end position="101"/>
    </location>
</feature>
<dbReference type="NCBIfam" id="TIGR01974">
    <property type="entry name" value="NDH_I_L"/>
    <property type="match status" value="1"/>
</dbReference>
<sequence length="1104" mass="124067">MYLSIIILPLLGSIVAGFFGRKVGVRGAQIITCLCVIATTILALLALFEVGFNNIPVTINLFRWIDSEWFNITWGFQFDSLTVLMLIPVLIISSLVHIYSIGYMSADPHNQRFFSYLSLFTFMMIILVTGNNYLLMFVGWEGVGVCSYLLISFWFTRIWANQSSISAFLTNRVGDCFLTIGMFAILWSLGNLDYAIVFSLAPYVNENVITIIGICLVIGAMAKSSQVGLHVWLPMAMEGPTPVSALIHAATMVTAGVYLLMRSSPLIEYSSTVLLICLWLGAITTVFSSLVGLFQQDIKKVIAYSTMSQLGMMVIAIGLSSYNLALFHLVNHAFYKALLFLGAGAVIHAVADNQDFRRYGGLREFLPLTYSVILIASLSLAAFPFMTGFYSKDFILESSYGQFSFSGVAVYSIATIGAIFTTLYSVKVLYLTFLTPTLGPKVNYNNAHEGDMWLMLPLIILAVFSIFFGYITKDVFLGLGSGFFQDNSIFIHPSNELVINTEFAVPTLFKLLPFFFTVSFSVLAIVISEFLPGIVLNFKLSRLGYNIYGFFNQRFLIEMFYNNYITNLVLTLGGQTTKVLDKGSVELVGPYGLEKGLISLSKSLTKLSTGVVTSYALYILVGLISFIFILYLSEFSSSLIILLILLTFFSLNSKIFLGGSIHSVTSPSHHLNFRGVSSSHPKGYTSNKLGVRHYSSSTLNTNIKFSVDFLEWFRGITDGEGSFNVTGKNPSNYFEFSFIISLHIDDINLLHYIKKSLHIGTVTSYGKVATFKVIRKQELKVLIDIFNVAPLNTTKQLNFLDFKKAFELYTNSQLLDTSLKNNILDIKKFMNKGRPDLELYKSKSYKITPYWLLGFVEGEGSFYIKSQNLLPGFRLSQIDYELPLLEAIRDFLLELPGDYSIRRNYASGVITFDKGKIINSSKFQYYLNITNNSFLVNVLIPFFDSLVWQSKKELDYKDWKTIIALKEQGKHYLVEGADLIRRIQNQMNNNRLSTFSNKEGGTLDNQSPLLQVEIENLLSLPSNYEVQSDGRILIKSLNKYYSSRASTPIQLQDEKGRVVETFDSLSDCAKYLNRSRSGLDLILRKDRGVLFEGKLLFLKKVNSL</sequence>
<feature type="transmembrane region" description="Helical" evidence="9">
    <location>
        <begin position="301"/>
        <end position="321"/>
    </location>
</feature>
<keyword evidence="4" id="KW-0679">Respiratory chain</keyword>
<evidence type="ECO:0000256" key="6">
    <source>
        <dbReference type="ARBA" id="ARBA00022989"/>
    </source>
</evidence>
<evidence type="ECO:0000259" key="12">
    <source>
        <dbReference type="Pfam" id="PF00961"/>
    </source>
</evidence>
<evidence type="ECO:0000259" key="11">
    <source>
        <dbReference type="Pfam" id="PF00662"/>
    </source>
</evidence>
<name>A0A291LI79_9PEZI</name>
<feature type="domain" description="NADH:quinone oxidoreductase/Mrp antiporter transmembrane" evidence="10">
    <location>
        <begin position="131"/>
        <end position="412"/>
    </location>
</feature>
<feature type="transmembrane region" description="Helical" evidence="9">
    <location>
        <begin position="243"/>
        <end position="261"/>
    </location>
</feature>
<dbReference type="Pfam" id="PF00961">
    <property type="entry name" value="LAGLIDADG_1"/>
    <property type="match status" value="2"/>
</dbReference>
<dbReference type="Pfam" id="PF00662">
    <property type="entry name" value="Proton_antipo_N"/>
    <property type="match status" value="1"/>
</dbReference>
<feature type="transmembrane region" description="Helical" evidence="9">
    <location>
        <begin position="203"/>
        <end position="222"/>
    </location>
</feature>
<dbReference type="InterPro" id="IPR004860">
    <property type="entry name" value="LAGLIDADG_dom"/>
</dbReference>
<evidence type="ECO:0000256" key="9">
    <source>
        <dbReference type="SAM" id="Phobius"/>
    </source>
</evidence>
<feature type="transmembrane region" description="Helical" evidence="9">
    <location>
        <begin position="113"/>
        <end position="131"/>
    </location>
</feature>
<feature type="transmembrane region" description="Helical" evidence="9">
    <location>
        <begin position="176"/>
        <end position="197"/>
    </location>
</feature>
<comment type="function">
    <text evidence="1">Core subunit of the mitochondrial membrane respiratory chain NADH dehydrogenase (Complex I) that is believed to belong to the minimal assembly required for catalysis. Complex I functions in the transfer of electrons from NADH to the respiratory chain. The immediate electron acceptor for the enzyme is believed to be ubiquinone.</text>
</comment>
<dbReference type="GO" id="GO:0042773">
    <property type="term" value="P:ATP synthesis coupled electron transport"/>
    <property type="evidence" value="ECO:0007669"/>
    <property type="project" value="InterPro"/>
</dbReference>
<dbReference type="Gene3D" id="3.10.28.10">
    <property type="entry name" value="Homing endonucleases"/>
    <property type="match status" value="2"/>
</dbReference>
<reference evidence="13" key="1">
    <citation type="submission" date="2017-02" db="EMBL/GenBank/DDBJ databases">
        <title>Fungal Comparative Genomics of Melanconis species and Ophiognomonia clavigignenti-juglandacearum at Different Phylogenetic Distances.</title>
        <authorList>
            <person name="Demers J.E."/>
            <person name="Castlebury L.A."/>
        </authorList>
    </citation>
    <scope>NUCLEOTIDE SEQUENCE</scope>
    <source>
        <strain evidence="13">AR4414</strain>
    </source>
</reference>
<feature type="transmembrane region" description="Helical" evidence="9">
    <location>
        <begin position="638"/>
        <end position="657"/>
    </location>
</feature>
<keyword evidence="8 9" id="KW-0472">Membrane</keyword>
<dbReference type="InterPro" id="IPR018393">
    <property type="entry name" value="NADHpl_OxRdtase_5_subgr"/>
</dbReference>
<dbReference type="PANTHER" id="PTHR42829">
    <property type="entry name" value="NADH-UBIQUINONE OXIDOREDUCTASE CHAIN 5"/>
    <property type="match status" value="1"/>
</dbReference>
<dbReference type="Pfam" id="PF00361">
    <property type="entry name" value="Proton_antipo_M"/>
    <property type="match status" value="1"/>
</dbReference>
<gene>
    <name evidence="13" type="primary">nad5</name>
</gene>
<comment type="subcellular location">
    <subcellularLocation>
        <location evidence="2">Membrane</location>
        <topology evidence="2">Multi-pass membrane protein</topology>
    </subcellularLocation>
</comment>
<dbReference type="GO" id="GO:0015990">
    <property type="term" value="P:electron transport coupled proton transport"/>
    <property type="evidence" value="ECO:0007669"/>
    <property type="project" value="TreeGrafter"/>
</dbReference>
<dbReference type="GO" id="GO:0008137">
    <property type="term" value="F:NADH dehydrogenase (ubiquinone) activity"/>
    <property type="evidence" value="ECO:0007669"/>
    <property type="project" value="UniProtKB-EC"/>
</dbReference>
<organism evidence="13">
    <name type="scientific">Juglanconis oblonga</name>
    <dbReference type="NCBI Taxonomy" id="1940568"/>
    <lineage>
        <taxon>Eukaryota</taxon>
        <taxon>Fungi</taxon>
        <taxon>Dikarya</taxon>
        <taxon>Ascomycota</taxon>
        <taxon>Pezizomycotina</taxon>
        <taxon>Sordariomycetes</taxon>
        <taxon>Sordariomycetidae</taxon>
        <taxon>Diaporthales</taxon>
        <taxon>Juglanconidaceae</taxon>
        <taxon>Juglanconis</taxon>
    </lineage>
</organism>
<feature type="transmembrane region" description="Helical" evidence="9">
    <location>
        <begin position="514"/>
        <end position="538"/>
    </location>
</feature>
<dbReference type="GO" id="GO:0016020">
    <property type="term" value="C:membrane"/>
    <property type="evidence" value="ECO:0007669"/>
    <property type="project" value="UniProtKB-SubCell"/>
</dbReference>
<accession>A0A291LI79</accession>
<dbReference type="GO" id="GO:0004519">
    <property type="term" value="F:endonuclease activity"/>
    <property type="evidence" value="ECO:0007669"/>
    <property type="project" value="InterPro"/>
</dbReference>
<feature type="transmembrane region" description="Helical" evidence="9">
    <location>
        <begin position="372"/>
        <end position="390"/>
    </location>
</feature>
<dbReference type="Gene3D" id="1.20.5.2700">
    <property type="match status" value="1"/>
</dbReference>
<feature type="transmembrane region" description="Helical" evidence="9">
    <location>
        <begin position="612"/>
        <end position="632"/>
    </location>
</feature>
<feature type="transmembrane region" description="Helical" evidence="9">
    <location>
        <begin position="333"/>
        <end position="351"/>
    </location>
</feature>
<feature type="transmembrane region" description="Helical" evidence="9">
    <location>
        <begin position="30"/>
        <end position="48"/>
    </location>
</feature>
<keyword evidence="6 9" id="KW-1133">Transmembrane helix</keyword>
<evidence type="ECO:0000256" key="4">
    <source>
        <dbReference type="ARBA" id="ARBA00022660"/>
    </source>
</evidence>
<dbReference type="NCBIfam" id="NF005141">
    <property type="entry name" value="PRK06590.1"/>
    <property type="match status" value="1"/>
</dbReference>
<dbReference type="PANTHER" id="PTHR42829:SF2">
    <property type="entry name" value="NADH-UBIQUINONE OXIDOREDUCTASE CHAIN 5"/>
    <property type="match status" value="1"/>
</dbReference>
<keyword evidence="4" id="KW-0813">Transport</keyword>
<feature type="transmembrane region" description="Helical" evidence="9">
    <location>
        <begin position="6"/>
        <end position="23"/>
    </location>
</feature>
<geneLocation type="mitochondrion" evidence="13"/>
<keyword evidence="7" id="KW-0830">Ubiquinone</keyword>
<dbReference type="SUPFAM" id="SSF55608">
    <property type="entry name" value="Homing endonucleases"/>
    <property type="match status" value="2"/>
</dbReference>
<evidence type="ECO:0000256" key="7">
    <source>
        <dbReference type="ARBA" id="ARBA00023075"/>
    </source>
</evidence>
<feature type="domain" description="Homing endonuclease LAGLIDADG" evidence="12">
    <location>
        <begin position="715"/>
        <end position="805"/>
    </location>
</feature>
<feature type="transmembrane region" description="Helical" evidence="9">
    <location>
        <begin position="273"/>
        <end position="294"/>
    </location>
</feature>
<dbReference type="PRINTS" id="PR01434">
    <property type="entry name" value="NADHDHGNASE5"/>
</dbReference>